<evidence type="ECO:0000313" key="49">
    <source>
        <dbReference type="Proteomes" id="UP000345329"/>
    </source>
</evidence>
<dbReference type="Proteomes" id="UP000852906">
    <property type="component" value="Unassembled WGS sequence"/>
</dbReference>
<evidence type="ECO:0000313" key="53">
    <source>
        <dbReference type="Proteomes" id="UP000364988"/>
    </source>
</evidence>
<evidence type="ECO:0000313" key="45">
    <source>
        <dbReference type="Proteomes" id="UP000331186"/>
    </source>
</evidence>
<dbReference type="GO" id="GO:0005829">
    <property type="term" value="C:cytosol"/>
    <property type="evidence" value="ECO:0007669"/>
    <property type="project" value="TreeGrafter"/>
</dbReference>
<name>A0A0B8QWA3_LISMN</name>
<accession>A0A0B8QWA3</accession>
<dbReference type="Proteomes" id="UP000460224">
    <property type="component" value="Unassembled WGS sequence"/>
</dbReference>
<dbReference type="EMBL" id="AAHZFY010000001">
    <property type="protein sequence ID" value="ECB9512218.1"/>
    <property type="molecule type" value="Genomic_DNA"/>
</dbReference>
<evidence type="ECO:0000313" key="59">
    <source>
        <dbReference type="Proteomes" id="UP000393182"/>
    </source>
</evidence>
<dbReference type="EMBL" id="AABGHY010000003">
    <property type="protein sequence ID" value="EAH3293997.1"/>
    <property type="molecule type" value="Genomic_DNA"/>
</dbReference>
<dbReference type="Proteomes" id="UP000393182">
    <property type="component" value="Unassembled WGS sequence"/>
</dbReference>
<dbReference type="Proteomes" id="UP000354255">
    <property type="component" value="Unassembled WGS sequence"/>
</dbReference>
<dbReference type="EMBL" id="JACAVN010000002">
    <property type="protein sequence ID" value="NYA01101.1"/>
    <property type="molecule type" value="Genomic_DNA"/>
</dbReference>
<evidence type="ECO:0000313" key="6">
    <source>
        <dbReference type="EMBL" id="EAD3792274.1"/>
    </source>
</evidence>
<dbReference type="NCBIfam" id="TIGR01484">
    <property type="entry name" value="HAD-SF-IIB"/>
    <property type="match status" value="1"/>
</dbReference>
<dbReference type="OMA" id="DRLIAPW"/>
<dbReference type="Proteomes" id="UP000478704">
    <property type="component" value="Unassembled WGS sequence"/>
</dbReference>
<dbReference type="EMBL" id="AAASLB010000003">
    <property type="protein sequence ID" value="EAE4941889.1"/>
    <property type="molecule type" value="Genomic_DNA"/>
</dbReference>
<dbReference type="Proteomes" id="UP000331186">
    <property type="component" value="Unassembled WGS sequence"/>
</dbReference>
<evidence type="ECO:0000313" key="31">
    <source>
        <dbReference type="EMBL" id="EDO0984686.1"/>
    </source>
</evidence>
<dbReference type="EMBL" id="AABCVX010000002">
    <property type="protein sequence ID" value="EAG6168833.1"/>
    <property type="molecule type" value="Genomic_DNA"/>
</dbReference>
<organism evidence="10 59">
    <name type="scientific">Listeria monocytogenes</name>
    <dbReference type="NCBI Taxonomy" id="1639"/>
    <lineage>
        <taxon>Bacteria</taxon>
        <taxon>Bacillati</taxon>
        <taxon>Bacillota</taxon>
        <taxon>Bacilli</taxon>
        <taxon>Bacillales</taxon>
        <taxon>Listeriaceae</taxon>
        <taxon>Listeria</taxon>
    </lineage>
</organism>
<evidence type="ECO:0000313" key="12">
    <source>
        <dbReference type="EMBL" id="EAG2086549.1"/>
    </source>
</evidence>
<dbReference type="Proteomes" id="UP000455569">
    <property type="component" value="Unassembled WGS sequence"/>
</dbReference>
<dbReference type="Proteomes" id="UP000467347">
    <property type="component" value="Unassembled WGS sequence"/>
</dbReference>
<evidence type="ECO:0000313" key="55">
    <source>
        <dbReference type="Proteomes" id="UP000368512"/>
    </source>
</evidence>
<dbReference type="EMBL" id="AABAWE010000002">
    <property type="protein sequence ID" value="EAG2086549.1"/>
    <property type="molecule type" value="Genomic_DNA"/>
</dbReference>
<evidence type="ECO:0000313" key="42">
    <source>
        <dbReference type="EMBL" id="OET50668.1"/>
    </source>
</evidence>
<dbReference type="Proteomes" id="UP000522199">
    <property type="component" value="Unassembled WGS sequence"/>
</dbReference>
<dbReference type="EMBL" id="AAAQQZ010000004">
    <property type="protein sequence ID" value="EAE1339173.1"/>
    <property type="molecule type" value="Genomic_DNA"/>
</dbReference>
<evidence type="ECO:0000313" key="20">
    <source>
        <dbReference type="EMBL" id="EAH2281800.1"/>
    </source>
</evidence>
<dbReference type="Proteomes" id="UP000544530">
    <property type="component" value="Unassembled WGS sequence"/>
</dbReference>
<dbReference type="EMBL" id="AANCRK010000002">
    <property type="protein sequence ID" value="EDN7714650.1"/>
    <property type="molecule type" value="Genomic_DNA"/>
</dbReference>
<dbReference type="Proteomes" id="UP000533021">
    <property type="component" value="Unassembled WGS sequence"/>
</dbReference>
<dbReference type="EMBL" id="DAAIJL010000005">
    <property type="protein sequence ID" value="HAB8557013.1"/>
    <property type="molecule type" value="Genomic_DNA"/>
</dbReference>
<reference evidence="34" key="9">
    <citation type="submission" date="2020-01" db="EMBL/GenBank/DDBJ databases">
        <authorList>
            <consortium name="NCBI Pathogen Detection Project"/>
        </authorList>
    </citation>
    <scope>NUCLEOTIDE SEQUENCE</scope>
    <source>
        <strain evidence="33">09CEB371LM</strain>
        <strain evidence="39">2017-325981-023-01</strain>
        <strain evidence="35">CFIAFB20100120</strain>
        <strain evidence="34">CFIAFB20130012</strain>
        <strain evidence="37">CFIAFB20170037</strain>
        <strain evidence="36">CFIAFB20170045</strain>
        <strain evidence="38">DMG1500109</strain>
    </source>
</reference>
<evidence type="ECO:0000313" key="26">
    <source>
        <dbReference type="EMBL" id="ECB9512218.1"/>
    </source>
</evidence>
<evidence type="ECO:0000313" key="71">
    <source>
        <dbReference type="Proteomes" id="UP000528151"/>
    </source>
</evidence>
<dbReference type="EMBL" id="AANDSR010000002">
    <property type="protein sequence ID" value="EDN9835903.1"/>
    <property type="molecule type" value="Genomic_DNA"/>
</dbReference>
<evidence type="ECO:0000313" key="9">
    <source>
        <dbReference type="EMBL" id="EAE1339173.1"/>
    </source>
</evidence>
<dbReference type="Proteomes" id="UP000272537">
    <property type="component" value="Unassembled WGS sequence"/>
</dbReference>
<evidence type="ECO:0000313" key="37">
    <source>
        <dbReference type="EMBL" id="HAC0274614.1"/>
    </source>
</evidence>
<evidence type="ECO:0000313" key="11">
    <source>
        <dbReference type="EMBL" id="EAG0866260.1"/>
    </source>
</evidence>
<dbReference type="Proteomes" id="UP000350032">
    <property type="component" value="Unassembled WGS sequence"/>
</dbReference>
<dbReference type="AlphaFoldDB" id="A0A0B8QWA3"/>
<dbReference type="EMBL" id="AABBHO010000027">
    <property type="protein sequence ID" value="EAG2997551.1"/>
    <property type="molecule type" value="Genomic_DNA"/>
</dbReference>
<dbReference type="NCBIfam" id="TIGR00099">
    <property type="entry name" value="Cof-subfamily"/>
    <property type="match status" value="1"/>
</dbReference>
<evidence type="ECO:0000313" key="34">
    <source>
        <dbReference type="EMBL" id="HAB8399596.1"/>
    </source>
</evidence>
<dbReference type="PROSITE" id="PS01229">
    <property type="entry name" value="COF_2"/>
    <property type="match status" value="1"/>
</dbReference>
<dbReference type="EMBL" id="AANPAU010000001">
    <property type="protein sequence ID" value="EDP8512921.1"/>
    <property type="molecule type" value="Genomic_DNA"/>
</dbReference>
<reference evidence="41 75" key="10">
    <citation type="submission" date="2020-06" db="EMBL/GenBank/DDBJ databases">
        <title>Two Listeria outbreaks in Switzerland in 2018 and 2020.</title>
        <authorList>
            <person name="Stevens M.J.A."/>
            <person name="Bloemberg G."/>
            <person name="Nusch-Inderbinnen M."/>
            <person name="Stephan R."/>
        </authorList>
    </citation>
    <scope>NUCLEOTIDE SEQUENCE [LARGE SCALE GENOMIC DNA]</scope>
    <source>
        <strain evidence="41 75">N18-0707</strain>
    </source>
</reference>
<dbReference type="Proteomes" id="UP000528151">
    <property type="component" value="Unassembled WGS sequence"/>
</dbReference>
<evidence type="ECO:0000313" key="78">
    <source>
        <dbReference type="Proteomes" id="UP000566721"/>
    </source>
</evidence>
<dbReference type="InterPro" id="IPR023214">
    <property type="entry name" value="HAD_sf"/>
</dbReference>
<evidence type="ECO:0000313" key="32">
    <source>
        <dbReference type="EMBL" id="EDP8512921.1"/>
    </source>
</evidence>
<dbReference type="KEGG" id="lmok:CQ02_00205"/>
<dbReference type="EMBL" id="AACKDQ010000027">
    <property type="protein sequence ID" value="EAK9317690.1"/>
    <property type="molecule type" value="Genomic_DNA"/>
</dbReference>
<dbReference type="Proteomes" id="UP000337746">
    <property type="component" value="Unassembled WGS sequence"/>
</dbReference>
<evidence type="ECO:0000313" key="8">
    <source>
        <dbReference type="EMBL" id="EAD5786634.1"/>
    </source>
</evidence>
<dbReference type="Proteomes" id="UP000843503">
    <property type="component" value="Unassembled WGS sequence"/>
</dbReference>
<dbReference type="PANTHER" id="PTHR10000:SF23">
    <property type="entry name" value="5-AMINO-6-(5-PHOSPHO-D-RIBITYLAMINO)URACIL PHOSPHATASE YITU"/>
    <property type="match status" value="1"/>
</dbReference>
<dbReference type="SUPFAM" id="SSF56784">
    <property type="entry name" value="HAD-like"/>
    <property type="match status" value="1"/>
</dbReference>
<dbReference type="Proteomes" id="UP000841146">
    <property type="component" value="Unassembled WGS sequence"/>
</dbReference>
<evidence type="ECO:0000313" key="62">
    <source>
        <dbReference type="Proteomes" id="UP000423131"/>
    </source>
</evidence>
<dbReference type="EMBL" id="AAAIKW010000003">
    <property type="protein sequence ID" value="EAC4552222.1"/>
    <property type="molecule type" value="Genomic_DNA"/>
</dbReference>
<evidence type="ECO:0000313" key="4">
    <source>
        <dbReference type="EMBL" id="EAC7481427.1"/>
    </source>
</evidence>
<evidence type="ECO:0000313" key="72">
    <source>
        <dbReference type="Proteomes" id="UP000530452"/>
    </source>
</evidence>
<dbReference type="Proteomes" id="UP000410967">
    <property type="component" value="Unassembled WGS sequence"/>
</dbReference>
<evidence type="ECO:0000313" key="43">
    <source>
        <dbReference type="EMBL" id="RKA09370.1"/>
    </source>
</evidence>
<evidence type="ECO:0000313" key="17">
    <source>
        <dbReference type="EMBL" id="EAG6168833.1"/>
    </source>
</evidence>
<evidence type="ECO:0000313" key="44">
    <source>
        <dbReference type="Proteomes" id="UP000272537"/>
    </source>
</evidence>
<dbReference type="Proteomes" id="UP000840039">
    <property type="component" value="Unassembled WGS sequence"/>
</dbReference>
<dbReference type="EMBL" id="AACJYH010000003">
    <property type="protein sequence ID" value="EAK8897001.1"/>
    <property type="molecule type" value="Genomic_DNA"/>
</dbReference>
<dbReference type="Proteomes" id="UP000389283">
    <property type="component" value="Unassembled WGS sequence"/>
</dbReference>
<dbReference type="EMBL" id="AANEHK010000001">
    <property type="protein sequence ID" value="EDO0984686.1"/>
    <property type="molecule type" value="Genomic_DNA"/>
</dbReference>
<comment type="caution">
    <text evidence="10">The sequence shown here is derived from an EMBL/GenBank/DDBJ whole genome shotgun (WGS) entry which is preliminary data.</text>
</comment>
<dbReference type="Proteomes" id="UP000842809">
    <property type="component" value="Unassembled WGS sequence"/>
</dbReference>
<proteinExistence type="predicted"/>
<reference evidence="46 49" key="5">
    <citation type="submission" date="2018-06" db="EMBL/GenBank/DDBJ databases">
        <authorList>
            <consortium name="GenomeTrakr: Next Generation Sequencing Network for Food Pathogen Tracability"/>
        </authorList>
    </citation>
    <scope>NUCLEOTIDE SEQUENCE [LARGE SCALE GENOMIC DNA]</scope>
    <source>
        <strain evidence="14 77">10B02965A-1</strain>
        <strain evidence="4 55">CFSAN008042</strain>
        <strain evidence="16 71">CFSAN063727</strain>
        <strain evidence="29 63">CFSAN102901</strain>
        <strain evidence="9 57">FDA00006494</strain>
        <strain evidence="2 54">FDA00007096</strain>
        <strain evidence="13">FDA00011243</strain>
        <strain evidence="3 45">FDA00013332</strain>
        <strain evidence="8 48">FDA00013853</strain>
        <strain evidence="25 62">FDA00014336</strain>
        <strain evidence="27 58">FDA00014370</strain>
        <strain evidence="26 60">FDA00014392</strain>
        <strain evidence="32">FDA00015054</strain>
        <strain evidence="15 74">FDA1005580-S054-001</strain>
        <strain evidence="67">FDA1090798-S029-001</strain>
        <strain evidence="68">FDA956581-098-004</strain>
        <strain evidence="17 78">FLAG-38921</strain>
        <strain evidence="12 46">FLAG-54356</strain>
        <strain evidence="7 56">FSIS31901579</strain>
        <strain evidence="22 70">LS1344</strain>
        <strain evidence="30 65">OSF101448</strain>
        <strain evidence="6 49">VA-WGS-00405</strain>
    </source>
</reference>
<dbReference type="SFLD" id="SFLDG01140">
    <property type="entry name" value="C2.B:_Phosphomannomutase_and_P"/>
    <property type="match status" value="1"/>
</dbReference>
<evidence type="ECO:0000313" key="79">
    <source>
        <dbReference type="Proteomes" id="UP000840197"/>
    </source>
</evidence>
<dbReference type="RefSeq" id="WP_003724866.1">
    <property type="nucleotide sequence ID" value="NC_021824.1"/>
</dbReference>
<evidence type="ECO:0000313" key="82">
    <source>
        <dbReference type="Proteomes" id="UP000844415"/>
    </source>
</evidence>
<dbReference type="Proteomes" id="UP000844415">
    <property type="component" value="Unassembled WGS sequence"/>
</dbReference>
<dbReference type="Proteomes" id="UP000843775">
    <property type="component" value="Unassembled WGS sequence"/>
</dbReference>
<evidence type="ECO:0000313" key="76">
    <source>
        <dbReference type="Proteomes" id="UP000546397"/>
    </source>
</evidence>
<dbReference type="EMBL" id="AAANYN010000003">
    <property type="protein sequence ID" value="EAD5773261.1"/>
    <property type="molecule type" value="Genomic_DNA"/>
</dbReference>
<evidence type="ECO:0000313" key="1">
    <source>
        <dbReference type="EMBL" id="EAC4552222.1"/>
    </source>
</evidence>
<dbReference type="EMBL" id="AAAJKI010000023">
    <property type="protein sequence ID" value="EAC6548644.1"/>
    <property type="molecule type" value="Genomic_DNA"/>
</dbReference>
<dbReference type="Proteomes" id="UP000339309">
    <property type="component" value="Unassembled WGS sequence"/>
</dbReference>
<dbReference type="EMBL" id="QXLS01000002">
    <property type="protein sequence ID" value="RKA09370.1"/>
    <property type="molecule type" value="Genomic_DNA"/>
</dbReference>
<dbReference type="EMBL" id="AABFVG010000003">
    <property type="protein sequence ID" value="EAH2281800.1"/>
    <property type="molecule type" value="Genomic_DNA"/>
</dbReference>
<dbReference type="PRINTS" id="PR00119">
    <property type="entry name" value="CATATPASE"/>
</dbReference>
<dbReference type="EMBL" id="AAHZFN010000014">
    <property type="protein sequence ID" value="ECB9474209.1"/>
    <property type="molecule type" value="Genomic_DNA"/>
</dbReference>
<dbReference type="EMBL" id="AABGUK010000004">
    <property type="protein sequence ID" value="EAH4242743.1"/>
    <property type="molecule type" value="Genomic_DNA"/>
</dbReference>
<evidence type="ECO:0000313" key="38">
    <source>
        <dbReference type="EMBL" id="HAC1753663.1"/>
    </source>
</evidence>
<dbReference type="Proteomes" id="UP000345329">
    <property type="component" value="Unassembled WGS sequence"/>
</dbReference>
<dbReference type="Proteomes" id="UP000376505">
    <property type="component" value="Unassembled WGS sequence"/>
</dbReference>
<evidence type="ECO:0000313" key="25">
    <source>
        <dbReference type="EMBL" id="ECB9474209.1"/>
    </source>
</evidence>
<evidence type="ECO:0000313" key="47">
    <source>
        <dbReference type="Proteomes" id="UP000339309"/>
    </source>
</evidence>
<evidence type="ECO:0000313" key="66">
    <source>
        <dbReference type="Proteomes" id="UP000467536"/>
    </source>
</evidence>
<evidence type="ECO:0000313" key="70">
    <source>
        <dbReference type="Proteomes" id="UP000527632"/>
    </source>
</evidence>
<keyword evidence="10" id="KW-0378">Hydrolase</keyword>
<dbReference type="Gene3D" id="3.30.1240.10">
    <property type="match status" value="1"/>
</dbReference>
<evidence type="ECO:0000313" key="33">
    <source>
        <dbReference type="EMBL" id="HAA8052789.1"/>
    </source>
</evidence>
<reference evidence="47 51" key="6">
    <citation type="submission" date="2018-06" db="EMBL/GenBank/DDBJ databases">
        <authorList>
            <consortium name="PulseNet: The National Subtyping Network for Foodborne Disease Surveillance"/>
            <person name="Tarr C.L."/>
            <person name="Trees E."/>
            <person name="Katz L.S."/>
            <person name="Carleton-Romer H.A."/>
            <person name="Stroika S."/>
            <person name="Kucerova Z."/>
            <person name="Roache K.F."/>
            <person name="Sabol A.L."/>
            <person name="Besser J."/>
            <person name="Gerner-Smidt P."/>
        </authorList>
    </citation>
    <scope>NUCLEOTIDE SEQUENCE [LARGE SCALE GENOMIC DNA]</scope>
    <source>
        <strain evidence="1 47">2015L-6227</strain>
        <strain evidence="5 51">PNUSAL000910</strain>
        <strain evidence="11 52">PNUSAL002180</strain>
        <strain evidence="23 50">PNUSAL004402</strain>
    </source>
</reference>
<evidence type="ECO:0000313" key="41">
    <source>
        <dbReference type="EMBL" id="NYA01101.1"/>
    </source>
</evidence>
<evidence type="ECO:0000313" key="46">
    <source>
        <dbReference type="Proteomes" id="UP000337746"/>
    </source>
</evidence>
<dbReference type="Proteomes" id="UP000423131">
    <property type="component" value="Unassembled WGS sequence"/>
</dbReference>
<dbReference type="EMBL" id="AALEDS010000001">
    <property type="protein sequence ID" value="ECY6543010.1"/>
    <property type="molecule type" value="Genomic_DNA"/>
</dbReference>
<dbReference type="EC" id="3.1.3.23" evidence="43"/>
<dbReference type="Proteomes" id="UP000546397">
    <property type="component" value="Unassembled WGS sequence"/>
</dbReference>
<dbReference type="EMBL" id="AAIAJJ010000001">
    <property type="protein sequence ID" value="ECC1555490.1"/>
    <property type="molecule type" value="Genomic_DNA"/>
</dbReference>
<dbReference type="EMBL" id="QDAY01000004">
    <property type="protein sequence ID" value="KAA9448446.1"/>
    <property type="molecule type" value="Genomic_DNA"/>
</dbReference>
<dbReference type="PANTHER" id="PTHR10000">
    <property type="entry name" value="PHOSPHOSERINE PHOSPHATASE"/>
    <property type="match status" value="1"/>
</dbReference>
<dbReference type="EMBL" id="DAAIHR010000017">
    <property type="protein sequence ID" value="HAB8399596.1"/>
    <property type="molecule type" value="Genomic_DNA"/>
</dbReference>
<evidence type="ECO:0000313" key="16">
    <source>
        <dbReference type="EMBL" id="EAG4460980.1"/>
    </source>
</evidence>
<evidence type="ECO:0000313" key="52">
    <source>
        <dbReference type="Proteomes" id="UP000358545"/>
    </source>
</evidence>
<dbReference type="InterPro" id="IPR036412">
    <property type="entry name" value="HAD-like_sf"/>
</dbReference>
<protein>
    <submittedName>
        <fullName evidence="10 42">Hydrolase</fullName>
    </submittedName>
    <submittedName>
        <fullName evidence="43">Sugar phosphatase YidA</fullName>
        <ecNumber evidence="43">3.1.3.23</ecNumber>
    </submittedName>
</protein>
<dbReference type="Gene3D" id="3.40.50.1000">
    <property type="entry name" value="HAD superfamily/HAD-like"/>
    <property type="match status" value="1"/>
</dbReference>
<evidence type="ECO:0000313" key="63">
    <source>
        <dbReference type="Proteomes" id="UP000455569"/>
    </source>
</evidence>
<dbReference type="EMBL" id="DAAJCS010000001">
    <property type="protein sequence ID" value="HAC0011672.1"/>
    <property type="molecule type" value="Genomic_DNA"/>
</dbReference>
<evidence type="ECO:0000313" key="28">
    <source>
        <dbReference type="EMBL" id="ECY6543010.1"/>
    </source>
</evidence>
<gene>
    <name evidence="43" type="primary">yida_2</name>
    <name evidence="11" type="ORF">A8L61_03075</name>
    <name evidence="1" type="ORF">ABZ57_06970</name>
    <name evidence="42" type="ORF">AJL21_05600</name>
    <name evidence="9" type="ORF">ART25_09680</name>
    <name evidence="2" type="ORF">ARY78_09360</name>
    <name evidence="13" type="ORF">B1S26_07475</name>
    <name evidence="14" type="ORF">B5K54_09625</name>
    <name evidence="12" type="ORF">BCZ21_04705</name>
    <name evidence="16" type="ORF">CA369_01640</name>
    <name evidence="15" type="ORF">CAV64_06885</name>
    <name evidence="18" type="ORF">CW845_04410</name>
    <name evidence="20" type="ORF">D4920_06935</name>
    <name evidence="19" type="ORF">D4B11_07530</name>
    <name evidence="21" type="ORF">D5N24_06280</name>
    <name evidence="23" type="ORF">D7104_04715</name>
    <name evidence="40" type="ORF">DCK61_12375</name>
    <name evidence="17" type="ORF">DCT16_05435</name>
    <name evidence="4" type="ORF">DQ70_12110</name>
    <name evidence="3" type="ORF">DU018_09735</name>
    <name evidence="43" type="ORF">DYZ80_01013</name>
    <name evidence="10" type="ORF">E1W56_07510</name>
    <name evidence="22" type="ORF">E5F58_12180</name>
    <name evidence="8" type="ORF">EX365_08705</name>
    <name evidence="7" type="ORF">EXZ73_03045</name>
    <name evidence="28" type="ORF">F6436_01585</name>
    <name evidence="24" type="ORF">FA835_11295</name>
    <name evidence="26" type="ORF">FLQ97_00565</name>
    <name evidence="25" type="ORF">FLR03_11030</name>
    <name evidence="27" type="ORF">FNX40_01580</name>
    <name evidence="31" type="ORF">FV747_01580</name>
    <name evidence="32" type="ORF">G3O21_000314</name>
    <name evidence="33" type="ORF">GHH22_06425</name>
    <name evidence="38" type="ORF">GI949_01580</name>
    <name evidence="30" type="ORF">GJW51_04375</name>
    <name evidence="29" type="ORF">GQG13_05850</name>
    <name evidence="34" type="ORF">GYR60_13785</name>
    <name evidence="35" type="ORF">GYS09_06915</name>
    <name evidence="36" type="ORF">GYX23_01545</name>
    <name evidence="37" type="ORF">GYY14_04420</name>
    <name evidence="39" type="ORF">HQN34_001764</name>
    <name evidence="41" type="ORF">HZJ64_04580</name>
    <name evidence="5" type="ORF">KV70_01580</name>
    <name evidence="6" type="ORF">UI29_05710</name>
</gene>
<evidence type="ECO:0000313" key="18">
    <source>
        <dbReference type="EMBL" id="EAG9386724.1"/>
    </source>
</evidence>
<evidence type="ECO:0000313" key="22">
    <source>
        <dbReference type="EMBL" id="EAH4242743.1"/>
    </source>
</evidence>
<dbReference type="Proteomes" id="UP000368512">
    <property type="component" value="Unassembled WGS sequence"/>
</dbReference>
<dbReference type="EMBL" id="AAAMZD010000002">
    <property type="protein sequence ID" value="EAD3792274.1"/>
    <property type="molecule type" value="Genomic_DNA"/>
</dbReference>
<evidence type="ECO:0000313" key="80">
    <source>
        <dbReference type="Proteomes" id="UP000841146"/>
    </source>
</evidence>
<evidence type="ECO:0000313" key="68">
    <source>
        <dbReference type="Proteomes" id="UP000481141"/>
    </source>
</evidence>
<dbReference type="PROSITE" id="PS01228">
    <property type="entry name" value="COF_1"/>
    <property type="match status" value="1"/>
</dbReference>
<reference evidence="42 83" key="1">
    <citation type="submission" date="2016-09" db="EMBL/GenBank/DDBJ databases">
        <title>100K Listeria isolates.</title>
        <authorList>
            <person name="Chen P."/>
            <person name="Weimer B.C."/>
            <person name="Kong N."/>
            <person name="Huang B."/>
        </authorList>
    </citation>
    <scope>NUCLEOTIDE SEQUENCE [LARGE SCALE GENOMIC DNA]</scope>
    <source>
        <strain evidence="42 83">BCW_2383</strain>
    </source>
</reference>
<dbReference type="EMBL" id="AAAIXK010000004">
    <property type="protein sequence ID" value="EAC5550634.1"/>
    <property type="molecule type" value="Genomic_DNA"/>
</dbReference>
<evidence type="ECO:0000313" key="77">
    <source>
        <dbReference type="Proteomes" id="UP000549379"/>
    </source>
</evidence>
<dbReference type="KEGG" id="lmv:Y193_01095"/>
<dbReference type="Proteomes" id="UP000481141">
    <property type="component" value="Unassembled WGS sequence"/>
</dbReference>
<evidence type="ECO:0000313" key="7">
    <source>
        <dbReference type="EMBL" id="EAD5773261.1"/>
    </source>
</evidence>
<dbReference type="EMBL" id="AABAGT010000003">
    <property type="protein sequence ID" value="EAG0866260.1"/>
    <property type="molecule type" value="Genomic_DNA"/>
</dbReference>
<reference evidence="10 59" key="7">
    <citation type="submission" date="2019-03" db="EMBL/GenBank/DDBJ databases">
        <authorList>
            <person name="Ashton P.M."/>
            <person name="Dallman T."/>
            <person name="Nair S."/>
            <person name="De Pinna E."/>
            <person name="Peters T."/>
            <person name="Grant K."/>
        </authorList>
    </citation>
    <scope>NUCLEOTIDE SEQUENCE [LARGE SCALE GENOMIC DNA]</scope>
    <source>
        <strain evidence="20 73">282333</strain>
        <strain evidence="21 72">282352</strain>
        <strain evidence="19 76">289003</strain>
        <strain evidence="31 66">788324</strain>
        <strain evidence="10">RL15000286</strain>
    </source>
</reference>
<evidence type="ECO:0000313" key="60">
    <source>
        <dbReference type="Proteomes" id="UP000398321"/>
    </source>
</evidence>
<dbReference type="Proteomes" id="UP000344343">
    <property type="component" value="Unassembled WGS sequence"/>
</dbReference>
<evidence type="ECO:0000313" key="74">
    <source>
        <dbReference type="Proteomes" id="UP000540117"/>
    </source>
</evidence>
<evidence type="ECO:0000313" key="19">
    <source>
        <dbReference type="EMBL" id="EAG9519620.1"/>
    </source>
</evidence>
<dbReference type="EMBL" id="AABAYG010000003">
    <property type="protein sequence ID" value="EAG2245248.1"/>
    <property type="molecule type" value="Genomic_DNA"/>
</dbReference>
<dbReference type="SFLD" id="SFLDS00003">
    <property type="entry name" value="Haloacid_Dehalogenase"/>
    <property type="match status" value="1"/>
</dbReference>
<dbReference type="EMBL" id="DAAJZA010000001">
    <property type="protein sequence ID" value="HAC1753663.1"/>
    <property type="molecule type" value="Genomic_DNA"/>
</dbReference>
<dbReference type="EMBL" id="DAAJFY010000002">
    <property type="protein sequence ID" value="HAC0274614.1"/>
    <property type="molecule type" value="Genomic_DNA"/>
</dbReference>
<evidence type="ECO:0000313" key="23">
    <source>
        <dbReference type="EMBL" id="EAK8897001.1"/>
    </source>
</evidence>
<evidence type="ECO:0000313" key="81">
    <source>
        <dbReference type="Proteomes" id="UP000843775"/>
    </source>
</evidence>
<dbReference type="Proteomes" id="UP000365297">
    <property type="component" value="Unassembled WGS sequence"/>
</dbReference>
<dbReference type="Proteomes" id="UP000840197">
    <property type="component" value="Unassembled WGS sequence"/>
</dbReference>
<evidence type="ECO:0000313" key="61">
    <source>
        <dbReference type="Proteomes" id="UP000410967"/>
    </source>
</evidence>
<evidence type="ECO:0000313" key="50">
    <source>
        <dbReference type="Proteomes" id="UP000350032"/>
    </source>
</evidence>
<dbReference type="Proteomes" id="UP000549379">
    <property type="component" value="Unassembled WGS sequence"/>
</dbReference>
<dbReference type="EMBL" id="AAAKQF010000001">
    <property type="protein sequence ID" value="EAC9038900.1"/>
    <property type="molecule type" value="Genomic_DNA"/>
</dbReference>
<dbReference type="Proteomes" id="UP000540117">
    <property type="component" value="Unassembled WGS sequence"/>
</dbReference>
<evidence type="ECO:0000313" key="3">
    <source>
        <dbReference type="EMBL" id="EAC6548644.1"/>
    </source>
</evidence>
<evidence type="ECO:0000313" key="40">
    <source>
        <dbReference type="EMBL" id="KAA9448446.1"/>
    </source>
</evidence>
<dbReference type="Proteomes" id="UP000364988">
    <property type="component" value="Unassembled WGS sequence"/>
</dbReference>
<dbReference type="Proteomes" id="UP000358545">
    <property type="component" value="Unassembled WGS sequence"/>
</dbReference>
<dbReference type="Proteomes" id="UP000566721">
    <property type="component" value="Unassembled WGS sequence"/>
</dbReference>
<evidence type="ECO:0000313" key="67">
    <source>
        <dbReference type="Proteomes" id="UP000478704"/>
    </source>
</evidence>
<dbReference type="Pfam" id="PF08282">
    <property type="entry name" value="Hydrolase_3"/>
    <property type="match status" value="1"/>
</dbReference>
<dbReference type="Proteomes" id="UP000467536">
    <property type="component" value="Unassembled WGS sequence"/>
</dbReference>
<dbReference type="CDD" id="cd07516">
    <property type="entry name" value="HAD_Pase"/>
    <property type="match status" value="1"/>
</dbReference>
<dbReference type="Proteomes" id="UP000527632">
    <property type="component" value="Unassembled WGS sequence"/>
</dbReference>
<dbReference type="EMBL" id="AAAJWF010000008">
    <property type="protein sequence ID" value="EAC7481427.1"/>
    <property type="molecule type" value="Genomic_DNA"/>
</dbReference>
<evidence type="ECO:0000313" key="65">
    <source>
        <dbReference type="Proteomes" id="UP000467347"/>
    </source>
</evidence>
<evidence type="ECO:0000313" key="5">
    <source>
        <dbReference type="EMBL" id="EAC9038900.1"/>
    </source>
</evidence>
<dbReference type="EMBL" id="AABEMN010000009">
    <property type="protein sequence ID" value="EAG9519620.1"/>
    <property type="molecule type" value="Genomic_DNA"/>
</dbReference>
<evidence type="ECO:0000313" key="2">
    <source>
        <dbReference type="EMBL" id="EAC5550634.1"/>
    </source>
</evidence>
<evidence type="ECO:0000313" key="14">
    <source>
        <dbReference type="EMBL" id="EAG2997551.1"/>
    </source>
</evidence>
<evidence type="ECO:0000313" key="57">
    <source>
        <dbReference type="Proteomes" id="UP000379076"/>
    </source>
</evidence>
<evidence type="ECO:0000313" key="27">
    <source>
        <dbReference type="EMBL" id="ECC1555490.1"/>
    </source>
</evidence>
<reference evidence="40 64" key="4">
    <citation type="submission" date="2018-04" db="EMBL/GenBank/DDBJ databases">
        <title>Genome Analysis of a Prevalent Clone of Listeria monocytogenes Sequence Type 87 in China.</title>
        <authorList>
            <person name="Wang Y."/>
        </authorList>
    </citation>
    <scope>NUCLEOTIDE SEQUENCE [LARGE SCALE GENOMIC DNA]</scope>
    <source>
        <strain evidence="40 64">ICDC_LM1523</strain>
    </source>
</reference>
<evidence type="ECO:0000313" key="58">
    <source>
        <dbReference type="Proteomes" id="UP000389283"/>
    </source>
</evidence>
<evidence type="ECO:0000313" key="54">
    <source>
        <dbReference type="Proteomes" id="UP000365297"/>
    </source>
</evidence>
<evidence type="ECO:0000313" key="75">
    <source>
        <dbReference type="Proteomes" id="UP000544530"/>
    </source>
</evidence>
<evidence type="ECO:0000313" key="56">
    <source>
        <dbReference type="Proteomes" id="UP000376505"/>
    </source>
</evidence>
<evidence type="ECO:0000313" key="35">
    <source>
        <dbReference type="EMBL" id="HAB8557013.1"/>
    </source>
</evidence>
<dbReference type="EMBL" id="AABBYJ010000003">
    <property type="protein sequence ID" value="EAG4330973.1"/>
    <property type="molecule type" value="Genomic_DNA"/>
</dbReference>
<reference evidence="28 53" key="8">
    <citation type="submission" date="2019-09" db="EMBL/GenBank/DDBJ databases">
        <authorList>
            <consortium name="GenomeTrakr network: Whole genome sequencing for foodborne pathogen traceback"/>
        </authorList>
    </citation>
    <scope>NUCLEOTIDE SEQUENCE [LARGE SCALE GENOMIC DNA]</scope>
    <source>
        <strain evidence="18 69">CFSAN072474</strain>
        <strain evidence="28 53">FLAG-55987</strain>
        <strain evidence="24 61">PHLUSALM00088</strain>
    </source>
</reference>
<dbReference type="Proteomes" id="UP000530452">
    <property type="component" value="Unassembled WGS sequence"/>
</dbReference>
<evidence type="ECO:0000313" key="24">
    <source>
        <dbReference type="EMBL" id="EAK9317690.1"/>
    </source>
</evidence>
<evidence type="ECO:0000313" key="13">
    <source>
        <dbReference type="EMBL" id="EAG2245248.1"/>
    </source>
</evidence>
<evidence type="ECO:0000313" key="36">
    <source>
        <dbReference type="EMBL" id="HAC0011672.1"/>
    </source>
</evidence>
<evidence type="ECO:0000313" key="51">
    <source>
        <dbReference type="Proteomes" id="UP000354255"/>
    </source>
</evidence>
<evidence type="ECO:0000313" key="69">
    <source>
        <dbReference type="Proteomes" id="UP000522199"/>
    </source>
</evidence>
<dbReference type="Proteomes" id="UP000379076">
    <property type="component" value="Unassembled WGS sequence"/>
</dbReference>
<evidence type="ECO:0000313" key="10">
    <source>
        <dbReference type="EMBL" id="EAE4941889.1"/>
    </source>
</evidence>
<evidence type="ECO:0000313" key="21">
    <source>
        <dbReference type="EMBL" id="EAH3293997.1"/>
    </source>
</evidence>
<evidence type="ECO:0000313" key="64">
    <source>
        <dbReference type="Proteomes" id="UP000460224"/>
    </source>
</evidence>
<dbReference type="EMBL" id="AAANYR010000004">
    <property type="protein sequence ID" value="EAD5786634.1"/>
    <property type="molecule type" value="Genomic_DNA"/>
</dbReference>
<evidence type="ECO:0000313" key="39">
    <source>
        <dbReference type="EMBL" id="HAJ9593559.1"/>
    </source>
</evidence>
<dbReference type="EMBL" id="DAAEEB010000003">
    <property type="protein sequence ID" value="HAA8052789.1"/>
    <property type="molecule type" value="Genomic_DNA"/>
</dbReference>
<dbReference type="EMBL" id="AABBZO010000001">
    <property type="protein sequence ID" value="EAG4460980.1"/>
    <property type="molecule type" value="Genomic_DNA"/>
</dbReference>
<dbReference type="GO" id="GO:0050308">
    <property type="term" value="F:sugar-phosphatase activity"/>
    <property type="evidence" value="ECO:0007669"/>
    <property type="project" value="UniProtKB-EC"/>
</dbReference>
<evidence type="ECO:0000313" key="15">
    <source>
        <dbReference type="EMBL" id="EAG4330973.1"/>
    </source>
</evidence>
<reference evidence="79 80" key="3">
    <citation type="journal article" date="2018" name="Genome Biol.">
        <title>SKESA: strategic k-mer extension for scrupulous assemblies.</title>
        <authorList>
            <person name="Souvorov A."/>
            <person name="Agarwala R."/>
            <person name="Lipman D.J."/>
        </authorList>
    </citation>
    <scope>NUCLEOTIDE SEQUENCE [LARGE SCALE GENOMIC DNA]</scope>
    <source>
        <strain evidence="33">09CEB371LM</strain>
        <strain evidence="39">2017-325981-023-01</strain>
        <strain evidence="35 82">CFIAFB20100120</strain>
        <strain evidence="34 79">CFIAFB20130012</strain>
        <strain evidence="37">CFIAFB20170037</strain>
        <strain evidence="36 80">CFIAFB20170045</strain>
        <strain evidence="38 81">DMG1500109</strain>
    </source>
</reference>
<dbReference type="GO" id="GO:0000287">
    <property type="term" value="F:magnesium ion binding"/>
    <property type="evidence" value="ECO:0007669"/>
    <property type="project" value="TreeGrafter"/>
</dbReference>
<dbReference type="Proteomes" id="UP000398321">
    <property type="component" value="Unassembled WGS sequence"/>
</dbReference>
<evidence type="ECO:0000313" key="83">
    <source>
        <dbReference type="Proteomes" id="UP000852906"/>
    </source>
</evidence>
<dbReference type="EMBL" id="DABJAN010000003">
    <property type="protein sequence ID" value="HAJ9593559.1"/>
    <property type="molecule type" value="Genomic_DNA"/>
</dbReference>
<dbReference type="SFLD" id="SFLDG01144">
    <property type="entry name" value="C2.B.4:_PGP_Like"/>
    <property type="match status" value="1"/>
</dbReference>
<evidence type="ECO:0000313" key="29">
    <source>
        <dbReference type="EMBL" id="EDN7714650.1"/>
    </source>
</evidence>
<reference evidence="43 44" key="2">
    <citation type="journal article" date="2018" name="BMC Genomics">
        <title>Genes significantly associated with lineage II food isolates of Listeria monocytogenes.</title>
        <authorList>
            <person name="Pirone-Davies C."/>
            <person name="Chen Y."/>
            <person name="Pightling A."/>
            <person name="Ryan G."/>
            <person name="Wang Y."/>
            <person name="Yao K."/>
            <person name="Hoffmann M."/>
            <person name="Allard M.W."/>
        </authorList>
    </citation>
    <scope>NUCLEOTIDE SEQUENCE [LARGE SCALE GENOMIC DNA]</scope>
    <source>
        <strain evidence="43 44">PNUSAL000550</strain>
    </source>
</reference>
<dbReference type="InterPro" id="IPR000150">
    <property type="entry name" value="Cof"/>
</dbReference>
<dbReference type="InterPro" id="IPR006379">
    <property type="entry name" value="HAD-SF_hydro_IIB"/>
</dbReference>
<evidence type="ECO:0000313" key="73">
    <source>
        <dbReference type="Proteomes" id="UP000533021"/>
    </source>
</evidence>
<sequence>MEKYLICSDLDGTLLLKNQTISPKTLNLLQQLIEEGHHFAVSTGRMYNSATDFANLVHPKADVIASNGGVVAVSGEIILQEKMKQSALLETFLLCQNHDLPVFFFSTDTVYYTKNPPYYFTDEEDKGRVNATKLVPIKTKESFLEHADQFINGIVIEEEDFDKLAALRSELEKLSDVSILSSHANNIEILPKDMDKKYAVKNLAAHLNIKPENVITFGDGENDIGMLEVAGAGVAMENASELVKKSADFVTTANDADGIYYFLKKYLNR</sequence>
<dbReference type="EMBL" id="AABEKY010000002">
    <property type="protein sequence ID" value="EAG9386724.1"/>
    <property type="molecule type" value="Genomic_DNA"/>
</dbReference>
<dbReference type="EMBL" id="MJTJ01000013">
    <property type="protein sequence ID" value="OET50668.1"/>
    <property type="molecule type" value="Genomic_DNA"/>
</dbReference>
<evidence type="ECO:0000313" key="30">
    <source>
        <dbReference type="EMBL" id="EDN9835903.1"/>
    </source>
</evidence>
<evidence type="ECO:0000313" key="48">
    <source>
        <dbReference type="Proteomes" id="UP000344343"/>
    </source>
</evidence>